<dbReference type="PANTHER" id="PTHR38041">
    <property type="entry name" value="CHORISMATE MUTASE"/>
    <property type="match status" value="1"/>
</dbReference>
<evidence type="ECO:0000256" key="1">
    <source>
        <dbReference type="ARBA" id="ARBA00012404"/>
    </source>
</evidence>
<dbReference type="RefSeq" id="WP_176070991.1">
    <property type="nucleotide sequence ID" value="NZ_JABWMJ010000011.1"/>
</dbReference>
<dbReference type="InterPro" id="IPR051331">
    <property type="entry name" value="Chorismate_mutase-related"/>
</dbReference>
<keyword evidence="5" id="KW-1185">Reference proteome</keyword>
<sequence length="102" mass="11411">MNSPATRTPAACESLDHVRAEIDRLDRAIVQLLVERGHYVLAAARFKPSVEAVHAPARVEQVIANVRRQAEEAGGLPDVVERGYRTLIEAYTEAERERHARL</sequence>
<dbReference type="Pfam" id="PF01817">
    <property type="entry name" value="CM_2"/>
    <property type="match status" value="1"/>
</dbReference>
<accession>A0A7Y6NS35</accession>
<dbReference type="Gene3D" id="1.20.59.10">
    <property type="entry name" value="Chorismate mutase"/>
    <property type="match status" value="1"/>
</dbReference>
<proteinExistence type="predicted"/>
<evidence type="ECO:0000259" key="3">
    <source>
        <dbReference type="PROSITE" id="PS51168"/>
    </source>
</evidence>
<dbReference type="Proteomes" id="UP000529637">
    <property type="component" value="Unassembled WGS sequence"/>
</dbReference>
<dbReference type="GO" id="GO:0004106">
    <property type="term" value="F:chorismate mutase activity"/>
    <property type="evidence" value="ECO:0007669"/>
    <property type="project" value="UniProtKB-EC"/>
</dbReference>
<gene>
    <name evidence="4" type="ORF">HQN59_20545</name>
</gene>
<organism evidence="4 5">
    <name type="scientific">Piscinibacter koreensis</name>
    <dbReference type="NCBI Taxonomy" id="2742824"/>
    <lineage>
        <taxon>Bacteria</taxon>
        <taxon>Pseudomonadati</taxon>
        <taxon>Pseudomonadota</taxon>
        <taxon>Betaproteobacteria</taxon>
        <taxon>Burkholderiales</taxon>
        <taxon>Sphaerotilaceae</taxon>
        <taxon>Piscinibacter</taxon>
    </lineage>
</organism>
<feature type="domain" description="Chorismate mutase" evidence="3">
    <location>
        <begin position="9"/>
        <end position="99"/>
    </location>
</feature>
<protein>
    <recommendedName>
        <fullName evidence="1">chorismate mutase</fullName>
        <ecNumber evidence="1">5.4.99.5</ecNumber>
    </recommendedName>
</protein>
<dbReference type="EMBL" id="JABWMJ010000011">
    <property type="protein sequence ID" value="NUZ08152.1"/>
    <property type="molecule type" value="Genomic_DNA"/>
</dbReference>
<evidence type="ECO:0000313" key="5">
    <source>
        <dbReference type="Proteomes" id="UP000529637"/>
    </source>
</evidence>
<name>A0A7Y6NS35_9BURK</name>
<dbReference type="InterPro" id="IPR036979">
    <property type="entry name" value="CM_dom_sf"/>
</dbReference>
<evidence type="ECO:0000256" key="2">
    <source>
        <dbReference type="ARBA" id="ARBA00023235"/>
    </source>
</evidence>
<dbReference type="SUPFAM" id="SSF48600">
    <property type="entry name" value="Chorismate mutase II"/>
    <property type="match status" value="1"/>
</dbReference>
<dbReference type="PROSITE" id="PS51168">
    <property type="entry name" value="CHORISMATE_MUT_2"/>
    <property type="match status" value="1"/>
</dbReference>
<dbReference type="InterPro" id="IPR002701">
    <property type="entry name" value="CM_II_prokaryot"/>
</dbReference>
<dbReference type="EC" id="5.4.99.5" evidence="1"/>
<evidence type="ECO:0000313" key="4">
    <source>
        <dbReference type="EMBL" id="NUZ08152.1"/>
    </source>
</evidence>
<comment type="caution">
    <text evidence="4">The sequence shown here is derived from an EMBL/GenBank/DDBJ whole genome shotgun (WGS) entry which is preliminary data.</text>
</comment>
<dbReference type="GO" id="GO:0009697">
    <property type="term" value="P:salicylic acid biosynthetic process"/>
    <property type="evidence" value="ECO:0007669"/>
    <property type="project" value="TreeGrafter"/>
</dbReference>
<keyword evidence="2" id="KW-0413">Isomerase</keyword>
<dbReference type="InterPro" id="IPR036263">
    <property type="entry name" value="Chorismate_II_sf"/>
</dbReference>
<dbReference type="AlphaFoldDB" id="A0A7Y6NS35"/>
<dbReference type="GO" id="GO:0046417">
    <property type="term" value="P:chorismate metabolic process"/>
    <property type="evidence" value="ECO:0007669"/>
    <property type="project" value="InterPro"/>
</dbReference>
<reference evidence="4 5" key="1">
    <citation type="submission" date="2020-06" db="EMBL/GenBank/DDBJ databases">
        <title>Schlegella sp. ID0723 isolated from air conditioner.</title>
        <authorList>
            <person name="Kim D.Y."/>
            <person name="Kim D.-U."/>
        </authorList>
    </citation>
    <scope>NUCLEOTIDE SEQUENCE [LARGE SCALE GENOMIC DNA]</scope>
    <source>
        <strain evidence="4 5">ID0723</strain>
    </source>
</reference>
<dbReference type="PANTHER" id="PTHR38041:SF1">
    <property type="entry name" value="CHORISMATE MUTASE"/>
    <property type="match status" value="1"/>
</dbReference>
<dbReference type="SMART" id="SM00830">
    <property type="entry name" value="CM_2"/>
    <property type="match status" value="1"/>
</dbReference>